<feature type="non-terminal residue" evidence="2">
    <location>
        <position position="306"/>
    </location>
</feature>
<feature type="compositionally biased region" description="Basic and acidic residues" evidence="1">
    <location>
        <begin position="178"/>
        <end position="193"/>
    </location>
</feature>
<gene>
    <name evidence="2" type="ORF">AVDCRST_MAG05-1775</name>
</gene>
<feature type="compositionally biased region" description="Low complexity" evidence="1">
    <location>
        <begin position="278"/>
        <end position="294"/>
    </location>
</feature>
<feature type="compositionally biased region" description="Basic residues" evidence="1">
    <location>
        <begin position="28"/>
        <end position="44"/>
    </location>
</feature>
<accession>A0A6J4S4Q8</accession>
<feature type="compositionally biased region" description="Pro residues" evidence="1">
    <location>
        <begin position="87"/>
        <end position="102"/>
    </location>
</feature>
<proteinExistence type="predicted"/>
<sequence>ARTILRITNRLLPGAGPGHPDPAPLRWVRGRRVQRPGRRPRGRPPHGGGDRLHRVLAAGALLRPLRDALRRRAHALGAQRQGADHPQVPPRQPRPPRLPGPPDGLAVARVQPQEGPLVAQLRRPRPAQAAGRLPRVALGHEPRRARGGLLPPVPGPDDRHRRRGVRWALRAGSPPRGRGRDRGGKRGVREGRRAVPRRLPAGGPLRGLDDGRARAARQRLRGHARPARRELHRGRMAQGEHRGVLPGPGEGSLPREQPPPPHDVLRADGAEGQGRKAVPPVREGPGPGVRRLPLPGDPPPLPEPPL</sequence>
<evidence type="ECO:0000256" key="1">
    <source>
        <dbReference type="SAM" id="MobiDB-lite"/>
    </source>
</evidence>
<feature type="compositionally biased region" description="Pro residues" evidence="1">
    <location>
        <begin position="295"/>
        <end position="306"/>
    </location>
</feature>
<dbReference type="EMBL" id="CADCVM010000193">
    <property type="protein sequence ID" value="CAA9489260.1"/>
    <property type="molecule type" value="Genomic_DNA"/>
</dbReference>
<feature type="region of interest" description="Disordered" evidence="1">
    <location>
        <begin position="123"/>
        <end position="306"/>
    </location>
</feature>
<feature type="non-terminal residue" evidence="2">
    <location>
        <position position="1"/>
    </location>
</feature>
<feature type="compositionally biased region" description="Basic residues" evidence="1">
    <location>
        <begin position="214"/>
        <end position="235"/>
    </location>
</feature>
<reference evidence="2" key="1">
    <citation type="submission" date="2020-02" db="EMBL/GenBank/DDBJ databases">
        <authorList>
            <person name="Meier V. D."/>
        </authorList>
    </citation>
    <scope>NUCLEOTIDE SEQUENCE</scope>
    <source>
        <strain evidence="2">AVDCRST_MAG05</strain>
    </source>
</reference>
<dbReference type="AlphaFoldDB" id="A0A6J4S4Q8"/>
<feature type="compositionally biased region" description="Low complexity" evidence="1">
    <location>
        <begin position="126"/>
        <end position="135"/>
    </location>
</feature>
<organism evidence="2">
    <name type="scientific">uncultured Rubrobacteraceae bacterium</name>
    <dbReference type="NCBI Taxonomy" id="349277"/>
    <lineage>
        <taxon>Bacteria</taxon>
        <taxon>Bacillati</taxon>
        <taxon>Actinomycetota</taxon>
        <taxon>Rubrobacteria</taxon>
        <taxon>Rubrobacterales</taxon>
        <taxon>Rubrobacteraceae</taxon>
        <taxon>environmental samples</taxon>
    </lineage>
</organism>
<protein>
    <submittedName>
        <fullName evidence="2">Uncharacterized protein</fullName>
    </submittedName>
</protein>
<name>A0A6J4S4Q8_9ACTN</name>
<evidence type="ECO:0000313" key="2">
    <source>
        <dbReference type="EMBL" id="CAA9489260.1"/>
    </source>
</evidence>
<feature type="region of interest" description="Disordered" evidence="1">
    <location>
        <begin position="11"/>
        <end position="51"/>
    </location>
</feature>
<feature type="region of interest" description="Disordered" evidence="1">
    <location>
        <begin position="75"/>
        <end position="104"/>
    </location>
</feature>